<protein>
    <submittedName>
        <fullName evidence="2">Uncharacterized protein</fullName>
    </submittedName>
</protein>
<evidence type="ECO:0000313" key="2">
    <source>
        <dbReference type="EMBL" id="KAF2022465.1"/>
    </source>
</evidence>
<comment type="caution">
    <text evidence="2">The sequence shown here is derived from an EMBL/GenBank/DDBJ whole genome shotgun (WGS) entry which is preliminary data.</text>
</comment>
<dbReference type="AlphaFoldDB" id="A0A9P4GUY9"/>
<organism evidence="2 3">
    <name type="scientific">Setomelanomma holmii</name>
    <dbReference type="NCBI Taxonomy" id="210430"/>
    <lineage>
        <taxon>Eukaryota</taxon>
        <taxon>Fungi</taxon>
        <taxon>Dikarya</taxon>
        <taxon>Ascomycota</taxon>
        <taxon>Pezizomycotina</taxon>
        <taxon>Dothideomycetes</taxon>
        <taxon>Pleosporomycetidae</taxon>
        <taxon>Pleosporales</taxon>
        <taxon>Pleosporineae</taxon>
        <taxon>Phaeosphaeriaceae</taxon>
        <taxon>Setomelanomma</taxon>
    </lineage>
</organism>
<evidence type="ECO:0000313" key="3">
    <source>
        <dbReference type="Proteomes" id="UP000799777"/>
    </source>
</evidence>
<reference evidence="2" key="1">
    <citation type="journal article" date="2020" name="Stud. Mycol.">
        <title>101 Dothideomycetes genomes: a test case for predicting lifestyles and emergence of pathogens.</title>
        <authorList>
            <person name="Haridas S."/>
            <person name="Albert R."/>
            <person name="Binder M."/>
            <person name="Bloem J."/>
            <person name="Labutti K."/>
            <person name="Salamov A."/>
            <person name="Andreopoulos B."/>
            <person name="Baker S."/>
            <person name="Barry K."/>
            <person name="Bills G."/>
            <person name="Bluhm B."/>
            <person name="Cannon C."/>
            <person name="Castanera R."/>
            <person name="Culley D."/>
            <person name="Daum C."/>
            <person name="Ezra D."/>
            <person name="Gonzalez J."/>
            <person name="Henrissat B."/>
            <person name="Kuo A."/>
            <person name="Liang C."/>
            <person name="Lipzen A."/>
            <person name="Lutzoni F."/>
            <person name="Magnuson J."/>
            <person name="Mondo S."/>
            <person name="Nolan M."/>
            <person name="Ohm R."/>
            <person name="Pangilinan J."/>
            <person name="Park H.-J."/>
            <person name="Ramirez L."/>
            <person name="Alfaro M."/>
            <person name="Sun H."/>
            <person name="Tritt A."/>
            <person name="Yoshinaga Y."/>
            <person name="Zwiers L.-H."/>
            <person name="Turgeon B."/>
            <person name="Goodwin S."/>
            <person name="Spatafora J."/>
            <person name="Crous P."/>
            <person name="Grigoriev I."/>
        </authorList>
    </citation>
    <scope>NUCLEOTIDE SEQUENCE</scope>
    <source>
        <strain evidence="2">CBS 110217</strain>
    </source>
</reference>
<gene>
    <name evidence="2" type="ORF">EK21DRAFT_119738</name>
</gene>
<keyword evidence="3" id="KW-1185">Reference proteome</keyword>
<name>A0A9P4GUY9_9PLEO</name>
<dbReference type="Proteomes" id="UP000799777">
    <property type="component" value="Unassembled WGS sequence"/>
</dbReference>
<proteinExistence type="predicted"/>
<evidence type="ECO:0000256" key="1">
    <source>
        <dbReference type="SAM" id="MobiDB-lite"/>
    </source>
</evidence>
<accession>A0A9P4GUY9</accession>
<sequence length="115" mass="13199">MTYLDWCRRRKGRREKVSKRLREDPNLPRTAAPDIGHKRGGWSELKSNNQSDIIETRLKIVPLKNNKLDVIDTATLSVKQQHKLIKGIQTELTRLMGMNSGPINPSDCVDQMSNF</sequence>
<dbReference type="EMBL" id="ML978631">
    <property type="protein sequence ID" value="KAF2022465.1"/>
    <property type="molecule type" value="Genomic_DNA"/>
</dbReference>
<feature type="region of interest" description="Disordered" evidence="1">
    <location>
        <begin position="14"/>
        <end position="43"/>
    </location>
</feature>